<sequence>MKKSLLMIVFLASMSWCKAQSKNPDSISKAIESRSKAIGHGGNNEIKINLFYAVLAIPEITYERIIEDNMGAGISVAIGATNENVFGSRINYIITPHYRLYFGNKKANGFFIEGNAGVISYKEYDYASLAYTSYPAGYNYTLPEINYTSFGLGAAAGAKFLTRNGFLGEAYLGLGRVFSSKNNAIEAYPRFGLTIGKRF</sequence>
<name>A0A9X3I9X8_9SPHI</name>
<organism evidence="2 3">
    <name type="scientific">Pedobacter agri</name>
    <dbReference type="NCBI Taxonomy" id="454586"/>
    <lineage>
        <taxon>Bacteria</taxon>
        <taxon>Pseudomonadati</taxon>
        <taxon>Bacteroidota</taxon>
        <taxon>Sphingobacteriia</taxon>
        <taxon>Sphingobacteriales</taxon>
        <taxon>Sphingobacteriaceae</taxon>
        <taxon>Pedobacter</taxon>
    </lineage>
</organism>
<evidence type="ECO:0000313" key="2">
    <source>
        <dbReference type="EMBL" id="MCX3265454.1"/>
    </source>
</evidence>
<reference evidence="2" key="1">
    <citation type="submission" date="2022-11" db="EMBL/GenBank/DDBJ databases">
        <authorList>
            <person name="Graham C."/>
            <person name="Newman J.D."/>
        </authorList>
    </citation>
    <scope>NUCLEOTIDE SEQUENCE</scope>
    <source>
        <strain evidence="2">DSM 19486</strain>
    </source>
</reference>
<feature type="chain" id="PRO_5040773559" description="DUF3575 domain-containing protein" evidence="1">
    <location>
        <begin position="20"/>
        <end position="199"/>
    </location>
</feature>
<accession>A0A9X3I9X8</accession>
<dbReference type="RefSeq" id="WP_010600783.1">
    <property type="nucleotide sequence ID" value="NZ_JAPJUH010000003.1"/>
</dbReference>
<feature type="signal peptide" evidence="1">
    <location>
        <begin position="1"/>
        <end position="19"/>
    </location>
</feature>
<proteinExistence type="predicted"/>
<keyword evidence="1" id="KW-0732">Signal</keyword>
<comment type="caution">
    <text evidence="2">The sequence shown here is derived from an EMBL/GenBank/DDBJ whole genome shotgun (WGS) entry which is preliminary data.</text>
</comment>
<evidence type="ECO:0000256" key="1">
    <source>
        <dbReference type="SAM" id="SignalP"/>
    </source>
</evidence>
<evidence type="ECO:0000313" key="3">
    <source>
        <dbReference type="Proteomes" id="UP001142592"/>
    </source>
</evidence>
<protein>
    <recommendedName>
        <fullName evidence="4">DUF3575 domain-containing protein</fullName>
    </recommendedName>
</protein>
<evidence type="ECO:0008006" key="4">
    <source>
        <dbReference type="Google" id="ProtNLM"/>
    </source>
</evidence>
<dbReference type="AlphaFoldDB" id="A0A9X3I9X8"/>
<dbReference type="EMBL" id="JAPJUH010000003">
    <property type="protein sequence ID" value="MCX3265454.1"/>
    <property type="molecule type" value="Genomic_DNA"/>
</dbReference>
<gene>
    <name evidence="2" type="ORF">OQZ29_11905</name>
</gene>
<keyword evidence="3" id="KW-1185">Reference proteome</keyword>
<dbReference type="Proteomes" id="UP001142592">
    <property type="component" value="Unassembled WGS sequence"/>
</dbReference>